<dbReference type="PANTHER" id="PTHR43283:SF7">
    <property type="entry name" value="BETA-LACTAMASE-RELATED DOMAIN-CONTAINING PROTEIN"/>
    <property type="match status" value="1"/>
</dbReference>
<dbReference type="InterPro" id="IPR012338">
    <property type="entry name" value="Beta-lactam/transpept-like"/>
</dbReference>
<dbReference type="InterPro" id="IPR001466">
    <property type="entry name" value="Beta-lactam-related"/>
</dbReference>
<dbReference type="EMBL" id="GU568024">
    <property type="protein sequence ID" value="ADI23808.1"/>
    <property type="molecule type" value="Genomic_DNA"/>
</dbReference>
<name>E7C8N4_9GAMM</name>
<evidence type="ECO:0000259" key="1">
    <source>
        <dbReference type="Pfam" id="PF00144"/>
    </source>
</evidence>
<dbReference type="AlphaFoldDB" id="E7C8N4"/>
<feature type="domain" description="Beta-lactamase-related" evidence="1">
    <location>
        <begin position="75"/>
        <end position="364"/>
    </location>
</feature>
<reference evidence="2" key="1">
    <citation type="submission" date="2010-01" db="EMBL/GenBank/DDBJ databases">
        <title>Genome fragments of uncultured bacteria from the North Pacific subtropical Gyre.</title>
        <authorList>
            <person name="Pham V.D."/>
            <person name="Delong E.F."/>
        </authorList>
    </citation>
    <scope>NUCLEOTIDE SEQUENCE</scope>
</reference>
<proteinExistence type="predicted"/>
<dbReference type="PANTHER" id="PTHR43283">
    <property type="entry name" value="BETA-LACTAMASE-RELATED"/>
    <property type="match status" value="1"/>
</dbReference>
<evidence type="ECO:0000313" key="2">
    <source>
        <dbReference type="EMBL" id="ADI23808.1"/>
    </source>
</evidence>
<sequence length="375" mass="41467">MPIYANQDLVAQSDEMEGWNTPLNRRASFHNLHRIIRYGFSVRAPDVLKLTSCIDARIAELGSVQQMCSSDFFSAMVVLRGEQLVYEQYAPDFAPHQAHTIMSITKTMTHLIMGRCVEDGLIDLNAKVCDYLPEIGSGYADAIIQNVLDMNIVNDYSEDYSDLHTTALLHNASMGWRLPAANVRLTSNREFLCTIGSNDLLNHSGEVNYKSASTDVLAWIAERVSGQTLRDHLIRIVEAAGIEHTFYMSTDHTAVPNTNGGACLSPRDLARLGLIFARRGRGINGKLVGSHTFMDAARRCTGPTYPPPDNHIHYGNQLKTNGRWVGHGGWGGQLLMVDPETTTVVVFFSVLENQSASDDNHSRAIVQMAEEVIGC</sequence>
<protein>
    <submittedName>
        <fullName evidence="2">Beta-lactamase class C and other penicillin binding proteins</fullName>
    </submittedName>
</protein>
<dbReference type="Pfam" id="PF00144">
    <property type="entry name" value="Beta-lactamase"/>
    <property type="match status" value="1"/>
</dbReference>
<dbReference type="InterPro" id="IPR050789">
    <property type="entry name" value="Diverse_Enzym_Activities"/>
</dbReference>
<dbReference type="SUPFAM" id="SSF56601">
    <property type="entry name" value="beta-lactamase/transpeptidase-like"/>
    <property type="match status" value="1"/>
</dbReference>
<dbReference type="Gene3D" id="3.40.710.10">
    <property type="entry name" value="DD-peptidase/beta-lactamase superfamily"/>
    <property type="match status" value="1"/>
</dbReference>
<accession>E7C8N4</accession>
<organism evidence="2">
    <name type="scientific">uncultured gamma proteobacterium HF4000_47G05</name>
    <dbReference type="NCBI Taxonomy" id="723582"/>
    <lineage>
        <taxon>Bacteria</taxon>
        <taxon>Pseudomonadati</taxon>
        <taxon>Pseudomonadota</taxon>
        <taxon>Gammaproteobacteria</taxon>
        <taxon>environmental samples</taxon>
    </lineage>
</organism>